<dbReference type="RefSeq" id="WP_109967459.1">
    <property type="nucleotide sequence ID" value="NZ_CP176093.1"/>
</dbReference>
<keyword evidence="2" id="KW-1185">Reference proteome</keyword>
<reference evidence="1 2" key="1">
    <citation type="submission" date="2018-05" db="EMBL/GenBank/DDBJ databases">
        <title>Draft genome of Methanospirillum lacunae Ki8-1.</title>
        <authorList>
            <person name="Dueholm M.S."/>
            <person name="Nielsen P.H."/>
            <person name="Bakmann L.F."/>
            <person name="Otzen D.E."/>
        </authorList>
    </citation>
    <scope>NUCLEOTIDE SEQUENCE [LARGE SCALE GENOMIC DNA]</scope>
    <source>
        <strain evidence="1 2">Ki8-1</strain>
    </source>
</reference>
<protein>
    <recommendedName>
        <fullName evidence="3">Copper amine oxidase</fullName>
    </recommendedName>
</protein>
<dbReference type="AlphaFoldDB" id="A0A2V2N6F4"/>
<organism evidence="1 2">
    <name type="scientific">Methanospirillum lacunae</name>
    <dbReference type="NCBI Taxonomy" id="668570"/>
    <lineage>
        <taxon>Archaea</taxon>
        <taxon>Methanobacteriati</taxon>
        <taxon>Methanobacteriota</taxon>
        <taxon>Stenosarchaea group</taxon>
        <taxon>Methanomicrobia</taxon>
        <taxon>Methanomicrobiales</taxon>
        <taxon>Methanospirillaceae</taxon>
        <taxon>Methanospirillum</taxon>
    </lineage>
</organism>
<name>A0A2V2N6F4_9EURY</name>
<evidence type="ECO:0000313" key="1">
    <source>
        <dbReference type="EMBL" id="PWR74180.1"/>
    </source>
</evidence>
<evidence type="ECO:0008006" key="3">
    <source>
        <dbReference type="Google" id="ProtNLM"/>
    </source>
</evidence>
<accession>A0A2V2N6F4</accession>
<dbReference type="Proteomes" id="UP000245657">
    <property type="component" value="Unassembled WGS sequence"/>
</dbReference>
<dbReference type="GeneID" id="97549553"/>
<gene>
    <name evidence="1" type="ORF">DK846_03240</name>
</gene>
<dbReference type="EMBL" id="QGMY01000002">
    <property type="protein sequence ID" value="PWR74180.1"/>
    <property type="molecule type" value="Genomic_DNA"/>
</dbReference>
<comment type="caution">
    <text evidence="1">The sequence shown here is derived from an EMBL/GenBank/DDBJ whole genome shotgun (WGS) entry which is preliminary data.</text>
</comment>
<evidence type="ECO:0000313" key="2">
    <source>
        <dbReference type="Proteomes" id="UP000245657"/>
    </source>
</evidence>
<proteinExistence type="predicted"/>
<dbReference type="Pfam" id="PF09826">
    <property type="entry name" value="Beta_propel"/>
    <property type="match status" value="1"/>
</dbReference>
<dbReference type="InterPro" id="IPR019198">
    <property type="entry name" value="Beta_propeller_containing"/>
</dbReference>
<sequence>MTQKNLKIKLGLLLLLVIICSVSADRLPNMEPEVQYFSPDGIVNASRTSGSHVNSTETAVPHITASYDSSVISKILGVVPFLGDNEDNPLALRKISSAEGLELYFLNQTRANEEKIAKDKALNSERKNFDFTSTESGKGLYNVESQKVSAPLTNGGSHLPAMMPENQVFSLDTATGYSQSRSGTDVASTFSTTNIQVTGVDEPDFVKNDGKYIYIISNKNLTIVDAFPPQNAKIDSQIPVEGDVSDIFLNGDRLVIFTGKNGQGWIKPAGSVAPVPSSEYQTHALVYSISNRAHPQLQRDISIPGKYQNARMIDGDIYVLNQESRNSGDYHMPVIYDGKREIPIRNIRAPQVPPDNYVFYSLTSFNIHNDAQPTAESFLLGRDSTLYVSTGNIYIAYKNQANNPGSLPTYKDSVVHRFGIKDGKISYKSTGTFPGYLLNQFSLDEYEGNLRVATTIDEPAATGGRSNGVYVLDPDMVMIGSLDHLASGEKIYSARFMGDLLYLVTFKTMDPLFVIDLSNPKNPGILGELKIPGYSDYLHPYDKTHLIGIGKDTAPSPFGFSTTGLKIALFDVSNLTDPIEVDHVVIGEKGSDSEVLNDHRAFLLDQSKNVMAIPVQEVIIGNYGRSPEFPQVWKGTYVFGIDPKAGFIEKGRIAQDNNSWIYNYDQGSAVKRSLLMDSILYTISHQNIMATDINDLSQPLANITL</sequence>